<accession>A0AA37U1I3</accession>
<dbReference type="InterPro" id="IPR013221">
    <property type="entry name" value="Mur_ligase_cen"/>
</dbReference>
<dbReference type="PANTHER" id="PTHR11136">
    <property type="entry name" value="FOLYLPOLYGLUTAMATE SYNTHASE-RELATED"/>
    <property type="match status" value="1"/>
</dbReference>
<proteinExistence type="inferred from homology"/>
<dbReference type="EC" id="6.3.2.17" evidence="3"/>
<comment type="similarity">
    <text evidence="2 11">Belongs to the folylpolyglutamate synthase family.</text>
</comment>
<evidence type="ECO:0000256" key="8">
    <source>
        <dbReference type="ARBA" id="ARBA00022842"/>
    </source>
</evidence>
<evidence type="ECO:0000256" key="1">
    <source>
        <dbReference type="ARBA" id="ARBA00001946"/>
    </source>
</evidence>
<dbReference type="EMBL" id="BSRA01000007">
    <property type="protein sequence ID" value="GLV13803.1"/>
    <property type="molecule type" value="Genomic_DNA"/>
</dbReference>
<keyword evidence="4 11" id="KW-0436">Ligase</keyword>
<dbReference type="GO" id="GO:0004326">
    <property type="term" value="F:tetrahydrofolylpolyglutamate synthase activity"/>
    <property type="evidence" value="ECO:0007669"/>
    <property type="project" value="UniProtKB-EC"/>
</dbReference>
<dbReference type="Proteomes" id="UP001157137">
    <property type="component" value="Unassembled WGS sequence"/>
</dbReference>
<dbReference type="InterPro" id="IPR018109">
    <property type="entry name" value="Folylpolyglutamate_synth_CS"/>
</dbReference>
<evidence type="ECO:0000256" key="2">
    <source>
        <dbReference type="ARBA" id="ARBA00008276"/>
    </source>
</evidence>
<feature type="domain" description="Mur ligase C-terminal" evidence="12">
    <location>
        <begin position="296"/>
        <end position="407"/>
    </location>
</feature>
<dbReference type="Gene3D" id="3.40.1190.10">
    <property type="entry name" value="Mur-like, catalytic domain"/>
    <property type="match status" value="1"/>
</dbReference>
<comment type="caution">
    <text evidence="14">The sequence shown here is derived from an EMBL/GenBank/DDBJ whole genome shotgun (WGS) entry which is preliminary data.</text>
</comment>
<keyword evidence="7 11" id="KW-0067">ATP-binding</keyword>
<dbReference type="GO" id="GO:0046872">
    <property type="term" value="F:metal ion binding"/>
    <property type="evidence" value="ECO:0007669"/>
    <property type="project" value="UniProtKB-KW"/>
</dbReference>
<name>A0AA37U1I3_9BACL</name>
<dbReference type="SUPFAM" id="SSF53244">
    <property type="entry name" value="MurD-like peptide ligases, peptide-binding domain"/>
    <property type="match status" value="1"/>
</dbReference>
<dbReference type="InterPro" id="IPR001645">
    <property type="entry name" value="Folylpolyglutamate_synth"/>
</dbReference>
<evidence type="ECO:0000256" key="11">
    <source>
        <dbReference type="PIRNR" id="PIRNR001563"/>
    </source>
</evidence>
<dbReference type="InterPro" id="IPR036615">
    <property type="entry name" value="Mur_ligase_C_dom_sf"/>
</dbReference>
<evidence type="ECO:0000256" key="7">
    <source>
        <dbReference type="ARBA" id="ARBA00022840"/>
    </source>
</evidence>
<organism evidence="14 15">
    <name type="scientific">Alicyclobacillus hesperidum</name>
    <dbReference type="NCBI Taxonomy" id="89784"/>
    <lineage>
        <taxon>Bacteria</taxon>
        <taxon>Bacillati</taxon>
        <taxon>Bacillota</taxon>
        <taxon>Bacilli</taxon>
        <taxon>Bacillales</taxon>
        <taxon>Alicyclobacillaceae</taxon>
        <taxon>Alicyclobacillus</taxon>
    </lineage>
</organism>
<evidence type="ECO:0000256" key="3">
    <source>
        <dbReference type="ARBA" id="ARBA00013025"/>
    </source>
</evidence>
<sequence length="438" mass="47787">MLLNMAEAYAWIGSLRRFGIKPGLERVRHALSNLGNPERNLRFYHVAGTNGKGSVCQMLANLLVASGRRTGLYTSPGLGGFNGRMSIDGEPISAEAFAEYATRVRSVTETQMKDPLTEFEVLTIISLLYFRDAGVDAVVWETGLGGRYDATNVVHPVVTAITNVTYDHVEILGPTIVDIASDKAGIIKSGIPVVTAAVEDAYRVIERVAKSQRAPLIRIGCDAVFVTTGTHGSGQIGAYRGLFRDAFGVKLGLFGEHQAANAGVALAMYELGEGPTSQANWHRTLASLASVRWPLRFEVFRDGERPVVIDGAHNPDAALQLAKSLVKFNRSMALCGWKMVVGVFADKDFRQMLPHVLPLAAEVIVCKPNHPRGAEPQIIAEEMRRLRPELKVTVEPDIDAAVRMALQSDSLPVVIWGNLHMAETARKTITTLGLDYWM</sequence>
<evidence type="ECO:0000256" key="4">
    <source>
        <dbReference type="ARBA" id="ARBA00022598"/>
    </source>
</evidence>
<dbReference type="Pfam" id="PF02875">
    <property type="entry name" value="Mur_ligase_C"/>
    <property type="match status" value="1"/>
</dbReference>
<dbReference type="GO" id="GO:0005524">
    <property type="term" value="F:ATP binding"/>
    <property type="evidence" value="ECO:0007669"/>
    <property type="project" value="UniProtKB-KW"/>
</dbReference>
<dbReference type="InterPro" id="IPR004101">
    <property type="entry name" value="Mur_ligase_C"/>
</dbReference>
<evidence type="ECO:0000256" key="5">
    <source>
        <dbReference type="ARBA" id="ARBA00022723"/>
    </source>
</evidence>
<evidence type="ECO:0000313" key="15">
    <source>
        <dbReference type="Proteomes" id="UP001157137"/>
    </source>
</evidence>
<dbReference type="AlphaFoldDB" id="A0AA37U1I3"/>
<evidence type="ECO:0000313" key="14">
    <source>
        <dbReference type="EMBL" id="GLV13803.1"/>
    </source>
</evidence>
<feature type="domain" description="Mur ligase central" evidence="13">
    <location>
        <begin position="46"/>
        <end position="268"/>
    </location>
</feature>
<dbReference type="PROSITE" id="PS01011">
    <property type="entry name" value="FOLYLPOLYGLU_SYNT_1"/>
    <property type="match status" value="1"/>
</dbReference>
<evidence type="ECO:0000256" key="9">
    <source>
        <dbReference type="ARBA" id="ARBA00030592"/>
    </source>
</evidence>
<protein>
    <recommendedName>
        <fullName evidence="3">tetrahydrofolate synthase</fullName>
        <ecNumber evidence="3">6.3.2.17</ecNumber>
    </recommendedName>
    <alternativeName>
        <fullName evidence="9">Tetrahydrofolylpolyglutamate synthase</fullName>
    </alternativeName>
</protein>
<reference evidence="14" key="1">
    <citation type="submission" date="2023-02" db="EMBL/GenBank/DDBJ databases">
        <title>Proposal of a novel subspecies: Alicyclobacillus hesperidum subspecies aegle.</title>
        <authorList>
            <person name="Goto K."/>
            <person name="Fujii T."/>
            <person name="Yasui K."/>
            <person name="Mochida K."/>
            <person name="Kato-Tanaka Y."/>
            <person name="Morohoshi S."/>
            <person name="An S.Y."/>
            <person name="Kasai H."/>
            <person name="Yokota A."/>
        </authorList>
    </citation>
    <scope>NUCLEOTIDE SEQUENCE</scope>
    <source>
        <strain evidence="14">DSM 12766</strain>
    </source>
</reference>
<dbReference type="PANTHER" id="PTHR11136:SF0">
    <property type="entry name" value="DIHYDROFOLATE SYNTHETASE-RELATED"/>
    <property type="match status" value="1"/>
</dbReference>
<keyword evidence="6 11" id="KW-0547">Nucleotide-binding</keyword>
<dbReference type="GO" id="GO:0005737">
    <property type="term" value="C:cytoplasm"/>
    <property type="evidence" value="ECO:0007669"/>
    <property type="project" value="TreeGrafter"/>
</dbReference>
<keyword evidence="8" id="KW-0460">Magnesium</keyword>
<dbReference type="Gene3D" id="3.90.190.20">
    <property type="entry name" value="Mur ligase, C-terminal domain"/>
    <property type="match status" value="1"/>
</dbReference>
<comment type="cofactor">
    <cofactor evidence="1">
        <name>Mg(2+)</name>
        <dbReference type="ChEBI" id="CHEBI:18420"/>
    </cofactor>
</comment>
<dbReference type="PIRSF" id="PIRSF001563">
    <property type="entry name" value="Folylpolyglu_synth"/>
    <property type="match status" value="1"/>
</dbReference>
<keyword evidence="5" id="KW-0479">Metal-binding</keyword>
<dbReference type="InterPro" id="IPR036565">
    <property type="entry name" value="Mur-like_cat_sf"/>
</dbReference>
<evidence type="ECO:0000256" key="10">
    <source>
        <dbReference type="ARBA" id="ARBA00047493"/>
    </source>
</evidence>
<evidence type="ECO:0000259" key="12">
    <source>
        <dbReference type="Pfam" id="PF02875"/>
    </source>
</evidence>
<dbReference type="NCBIfam" id="TIGR01499">
    <property type="entry name" value="folC"/>
    <property type="match status" value="1"/>
</dbReference>
<comment type="catalytic activity">
    <reaction evidence="10">
        <text>(6S)-5,6,7,8-tetrahydrofolyl-(gamma-L-Glu)(n) + L-glutamate + ATP = (6S)-5,6,7,8-tetrahydrofolyl-(gamma-L-Glu)(n+1) + ADP + phosphate + H(+)</text>
        <dbReference type="Rhea" id="RHEA:10580"/>
        <dbReference type="Rhea" id="RHEA-COMP:14738"/>
        <dbReference type="Rhea" id="RHEA-COMP:14740"/>
        <dbReference type="ChEBI" id="CHEBI:15378"/>
        <dbReference type="ChEBI" id="CHEBI:29985"/>
        <dbReference type="ChEBI" id="CHEBI:30616"/>
        <dbReference type="ChEBI" id="CHEBI:43474"/>
        <dbReference type="ChEBI" id="CHEBI:141005"/>
        <dbReference type="ChEBI" id="CHEBI:456216"/>
        <dbReference type="EC" id="6.3.2.17"/>
    </reaction>
</comment>
<evidence type="ECO:0000259" key="13">
    <source>
        <dbReference type="Pfam" id="PF08245"/>
    </source>
</evidence>
<gene>
    <name evidence="14" type="ORF">Heshes_14870</name>
</gene>
<evidence type="ECO:0000256" key="6">
    <source>
        <dbReference type="ARBA" id="ARBA00022741"/>
    </source>
</evidence>
<dbReference type="FunFam" id="3.40.1190.10:FF:000011">
    <property type="entry name" value="Folylpolyglutamate synthase/dihydrofolate synthase"/>
    <property type="match status" value="1"/>
</dbReference>
<dbReference type="SUPFAM" id="SSF53623">
    <property type="entry name" value="MurD-like peptide ligases, catalytic domain"/>
    <property type="match status" value="1"/>
</dbReference>
<dbReference type="Pfam" id="PF08245">
    <property type="entry name" value="Mur_ligase_M"/>
    <property type="match status" value="1"/>
</dbReference>
<dbReference type="GO" id="GO:0008841">
    <property type="term" value="F:dihydrofolate synthase activity"/>
    <property type="evidence" value="ECO:0007669"/>
    <property type="project" value="TreeGrafter"/>
</dbReference>